<dbReference type="PROSITE" id="PS01348">
    <property type="entry name" value="MRAY_2"/>
    <property type="match status" value="1"/>
</dbReference>
<evidence type="ECO:0000313" key="8">
    <source>
        <dbReference type="EMBL" id="GAA0486790.1"/>
    </source>
</evidence>
<dbReference type="EMBL" id="BAAADO010000002">
    <property type="protein sequence ID" value="GAA0486790.1"/>
    <property type="molecule type" value="Genomic_DNA"/>
</dbReference>
<accession>A0ABN1AYV7</accession>
<keyword evidence="5 7" id="KW-1133">Transmembrane helix</keyword>
<dbReference type="Proteomes" id="UP001500880">
    <property type="component" value="Unassembled WGS sequence"/>
</dbReference>
<feature type="transmembrane region" description="Helical" evidence="7">
    <location>
        <begin position="70"/>
        <end position="90"/>
    </location>
</feature>
<dbReference type="InterPro" id="IPR018480">
    <property type="entry name" value="PNAcMuramoyl-5peptid_Trfase_CS"/>
</dbReference>
<dbReference type="CDD" id="cd06853">
    <property type="entry name" value="GT_WecA_like"/>
    <property type="match status" value="1"/>
</dbReference>
<proteinExistence type="predicted"/>
<feature type="transmembrane region" description="Helical" evidence="7">
    <location>
        <begin position="233"/>
        <end position="254"/>
    </location>
</feature>
<evidence type="ECO:0000313" key="9">
    <source>
        <dbReference type="Proteomes" id="UP001500880"/>
    </source>
</evidence>
<evidence type="ECO:0000256" key="6">
    <source>
        <dbReference type="ARBA" id="ARBA00023136"/>
    </source>
</evidence>
<evidence type="ECO:0000256" key="2">
    <source>
        <dbReference type="ARBA" id="ARBA00022475"/>
    </source>
</evidence>
<feature type="transmembrane region" description="Helical" evidence="7">
    <location>
        <begin position="178"/>
        <end position="197"/>
    </location>
</feature>
<feature type="transmembrane region" description="Helical" evidence="7">
    <location>
        <begin position="285"/>
        <end position="303"/>
    </location>
</feature>
<feature type="transmembrane region" description="Helical" evidence="7">
    <location>
        <begin position="155"/>
        <end position="172"/>
    </location>
</feature>
<keyword evidence="3" id="KW-0808">Transferase</keyword>
<dbReference type="RefSeq" id="WP_343838368.1">
    <property type="nucleotide sequence ID" value="NZ_BAAADO010000002.1"/>
</dbReference>
<organism evidence="8 9">
    <name type="scientific">Salinibacillus aidingensis</name>
    <dbReference type="NCBI Taxonomy" id="237684"/>
    <lineage>
        <taxon>Bacteria</taxon>
        <taxon>Bacillati</taxon>
        <taxon>Bacillota</taxon>
        <taxon>Bacilli</taxon>
        <taxon>Bacillales</taxon>
        <taxon>Bacillaceae</taxon>
        <taxon>Salinibacillus</taxon>
    </lineage>
</organism>
<name>A0ABN1AYV7_9BACI</name>
<keyword evidence="9" id="KW-1185">Reference proteome</keyword>
<evidence type="ECO:0000256" key="4">
    <source>
        <dbReference type="ARBA" id="ARBA00022692"/>
    </source>
</evidence>
<reference evidence="8 9" key="1">
    <citation type="journal article" date="2019" name="Int. J. Syst. Evol. Microbiol.">
        <title>The Global Catalogue of Microorganisms (GCM) 10K type strain sequencing project: providing services to taxonomists for standard genome sequencing and annotation.</title>
        <authorList>
            <consortium name="The Broad Institute Genomics Platform"/>
            <consortium name="The Broad Institute Genome Sequencing Center for Infectious Disease"/>
            <person name="Wu L."/>
            <person name="Ma J."/>
        </authorList>
    </citation>
    <scope>NUCLEOTIDE SEQUENCE [LARGE SCALE GENOMIC DNA]</scope>
    <source>
        <strain evidence="8 9">JCM 12389</strain>
    </source>
</reference>
<keyword evidence="6 7" id="KW-0472">Membrane</keyword>
<sequence>MLYIAAVLICLAISIVLTPLVKKLAIKLNAVDQPNERKVHKKVMPRMGGLAIYASFLLGVLILSPEGVHIWPVMIGATIIVTIGVLDDLFQLSAGIKFAGHLLAAFTVVFSGIQIDFITVPFGPKIEFGFWGIPISIIWIVAITNAINLIDGLDGLASGVSAIALITISGMALSMGSIFVAALGLLLLGSTLGFLFYNFHPAKIFLGDTGSYFLGYMIGILSIMGLFKNLTFFSIIVPIIILGVPLVDTTFAIIRRMVQGKPLSAPDKSHLHHCLIRLGYSHRKAVLMIYGLSGIFSIAAIIFTRSTMWGSMMILLALAVLIELTVEITGMVSQNYRPVLNFVAGKKRVDQ</sequence>
<evidence type="ECO:0000256" key="7">
    <source>
        <dbReference type="SAM" id="Phobius"/>
    </source>
</evidence>
<feature type="transmembrane region" description="Helical" evidence="7">
    <location>
        <begin position="309"/>
        <end position="328"/>
    </location>
</feature>
<gene>
    <name evidence="8" type="ORF">GCM10008986_10250</name>
</gene>
<comment type="caution">
    <text evidence="8">The sequence shown here is derived from an EMBL/GenBank/DDBJ whole genome shotgun (WGS) entry which is preliminary data.</text>
</comment>
<keyword evidence="4 7" id="KW-0812">Transmembrane</keyword>
<feature type="transmembrane region" description="Helical" evidence="7">
    <location>
        <begin position="209"/>
        <end position="227"/>
    </location>
</feature>
<evidence type="ECO:0000256" key="5">
    <source>
        <dbReference type="ARBA" id="ARBA00022989"/>
    </source>
</evidence>
<dbReference type="InterPro" id="IPR000715">
    <property type="entry name" value="Glycosyl_transferase_4"/>
</dbReference>
<dbReference type="Pfam" id="PF00953">
    <property type="entry name" value="Glycos_transf_4"/>
    <property type="match status" value="1"/>
</dbReference>
<feature type="transmembrane region" description="Helical" evidence="7">
    <location>
        <begin position="6"/>
        <end position="26"/>
    </location>
</feature>
<dbReference type="PANTHER" id="PTHR22926">
    <property type="entry name" value="PHOSPHO-N-ACETYLMURAMOYL-PENTAPEPTIDE-TRANSFERASE"/>
    <property type="match status" value="1"/>
</dbReference>
<keyword evidence="2" id="KW-1003">Cell membrane</keyword>
<feature type="transmembrane region" description="Helical" evidence="7">
    <location>
        <begin position="47"/>
        <end position="64"/>
    </location>
</feature>
<dbReference type="PANTHER" id="PTHR22926:SF3">
    <property type="entry name" value="UNDECAPRENYL-PHOSPHATE ALPHA-N-ACETYLGLUCOSAMINYL 1-PHOSPHATE TRANSFERASE"/>
    <property type="match status" value="1"/>
</dbReference>
<feature type="transmembrane region" description="Helical" evidence="7">
    <location>
        <begin position="102"/>
        <end position="122"/>
    </location>
</feature>
<evidence type="ECO:0000256" key="3">
    <source>
        <dbReference type="ARBA" id="ARBA00022679"/>
    </source>
</evidence>
<feature type="transmembrane region" description="Helical" evidence="7">
    <location>
        <begin position="128"/>
        <end position="148"/>
    </location>
</feature>
<evidence type="ECO:0000256" key="1">
    <source>
        <dbReference type="ARBA" id="ARBA00004651"/>
    </source>
</evidence>
<protein>
    <submittedName>
        <fullName evidence="8">MraY family glycosyltransferase</fullName>
    </submittedName>
</protein>
<comment type="subcellular location">
    <subcellularLocation>
        <location evidence="1">Cell membrane</location>
        <topology evidence="1">Multi-pass membrane protein</topology>
    </subcellularLocation>
</comment>